<comment type="caution">
    <text evidence="1">The sequence shown here is derived from an EMBL/GenBank/DDBJ whole genome shotgun (WGS) entry which is preliminary data.</text>
</comment>
<dbReference type="EMBL" id="CM043016">
    <property type="protein sequence ID" value="KAI4468609.1"/>
    <property type="molecule type" value="Genomic_DNA"/>
</dbReference>
<organism evidence="1 2">
    <name type="scientific">Holotrichia oblita</name>
    <name type="common">Chafer beetle</name>
    <dbReference type="NCBI Taxonomy" id="644536"/>
    <lineage>
        <taxon>Eukaryota</taxon>
        <taxon>Metazoa</taxon>
        <taxon>Ecdysozoa</taxon>
        <taxon>Arthropoda</taxon>
        <taxon>Hexapoda</taxon>
        <taxon>Insecta</taxon>
        <taxon>Pterygota</taxon>
        <taxon>Neoptera</taxon>
        <taxon>Endopterygota</taxon>
        <taxon>Coleoptera</taxon>
        <taxon>Polyphaga</taxon>
        <taxon>Scarabaeiformia</taxon>
        <taxon>Scarabaeidae</taxon>
        <taxon>Melolonthinae</taxon>
        <taxon>Holotrichia</taxon>
    </lineage>
</organism>
<name>A0ACB9TP56_HOLOL</name>
<accession>A0ACB9TP56</accession>
<reference evidence="1" key="1">
    <citation type="submission" date="2022-04" db="EMBL/GenBank/DDBJ databases">
        <title>Chromosome-scale genome assembly of Holotrichia oblita Faldermann.</title>
        <authorList>
            <person name="Rongchong L."/>
        </authorList>
    </citation>
    <scope>NUCLEOTIDE SEQUENCE</scope>
    <source>
        <strain evidence="1">81SQS9</strain>
    </source>
</reference>
<keyword evidence="2" id="KW-1185">Reference proteome</keyword>
<dbReference type="Proteomes" id="UP001056778">
    <property type="component" value="Chromosome 2"/>
</dbReference>
<gene>
    <name evidence="1" type="ORF">MML48_2g00016822</name>
</gene>
<sequence length="134" mass="15603">MNEDLHRGFFQRREIPWEKVPFVPRPSLVPDPVTAFGKRKQETKEVVERIALKPLEKAKIKPKILTAPPKPYVSARDETREKVFSMIRKDNSKPGYLPSGDAMDVVLPKLHKLAAVPNLPYKRQLLDNYDKYYF</sequence>
<evidence type="ECO:0000313" key="1">
    <source>
        <dbReference type="EMBL" id="KAI4468609.1"/>
    </source>
</evidence>
<keyword evidence="1" id="KW-0675">Receptor</keyword>
<protein>
    <submittedName>
        <fullName evidence="1">Histamine receptor-related g-protein coupled receptor</fullName>
    </submittedName>
</protein>
<proteinExistence type="predicted"/>
<evidence type="ECO:0000313" key="2">
    <source>
        <dbReference type="Proteomes" id="UP001056778"/>
    </source>
</evidence>